<evidence type="ECO:0000256" key="1">
    <source>
        <dbReference type="ARBA" id="ARBA00000082"/>
    </source>
</evidence>
<name>A0A7S0RKB8_9CHLO</name>
<dbReference type="SUPFAM" id="SSF54919">
    <property type="entry name" value="Nucleoside diphosphate kinase, NDK"/>
    <property type="match status" value="1"/>
</dbReference>
<sequence length="404" mass="42961">MFALRRTLQRVPAIAGRATQAAAGYSTHAGATPKSARTLGWTAGSALLAATAAGLVAFGGNMQPAFNDGVQIIVSGSDVAVEDMGLKAKVEALEVALAKRTNSAFVFIKPHAVNDKVVNLIKDKFADEGISILSEGVLDYKTIDEKMLIDNHYGAIASKAMKVDPKDLAVTPKAKKAFEATFGMKWDDAIKQGKVYNAAGACKKWGVDGLGLDKKWSAIDKKKSMVKFGGGFYCAKVEDIFVINGFYMAMRSKFTEPPARIHYFTVEWDSPALSWEDFRGKVLGATDPTAAAEGSLRRTILDQWKQLGLASVPFTGDNGVHASASPFEALAERCNWLGADLASDPYGKALVAAGIPASTLALWAEDPQVTVAVDGTKGSLFDALEDTDAAVCAEKAKRIASLSK</sequence>
<organism evidence="3">
    <name type="scientific">Pyramimonas obovata</name>
    <dbReference type="NCBI Taxonomy" id="1411642"/>
    <lineage>
        <taxon>Eukaryota</taxon>
        <taxon>Viridiplantae</taxon>
        <taxon>Chlorophyta</taxon>
        <taxon>Pyramimonadophyceae</taxon>
        <taxon>Pyramimonadales</taxon>
        <taxon>Pyramimonadaceae</taxon>
        <taxon>Pyramimonas</taxon>
        <taxon>Pyramimonas incertae sedis</taxon>
    </lineage>
</organism>
<evidence type="ECO:0000313" key="3">
    <source>
        <dbReference type="EMBL" id="CAD8680030.1"/>
    </source>
</evidence>
<gene>
    <name evidence="3" type="ORF">POBO1169_LOCUS14839</name>
</gene>
<dbReference type="InterPro" id="IPR036850">
    <property type="entry name" value="NDK-like_dom_sf"/>
</dbReference>
<proteinExistence type="predicted"/>
<dbReference type="Gene3D" id="3.30.70.141">
    <property type="entry name" value="Nucleoside diphosphate kinase-like domain"/>
    <property type="match status" value="1"/>
</dbReference>
<dbReference type="GO" id="GO:0004550">
    <property type="term" value="F:nucleoside diphosphate kinase activity"/>
    <property type="evidence" value="ECO:0007669"/>
    <property type="project" value="UniProtKB-EC"/>
</dbReference>
<protein>
    <recommendedName>
        <fullName evidence="4">Nucleoside-diphosphate kinase</fullName>
    </recommendedName>
</protein>
<comment type="catalytic activity">
    <reaction evidence="1">
        <text>a 2'-deoxyribonucleoside 5'-diphosphate + ATP = a 2'-deoxyribonucleoside 5'-triphosphate + ADP</text>
        <dbReference type="Rhea" id="RHEA:44640"/>
        <dbReference type="ChEBI" id="CHEBI:30616"/>
        <dbReference type="ChEBI" id="CHEBI:61560"/>
        <dbReference type="ChEBI" id="CHEBI:73316"/>
        <dbReference type="ChEBI" id="CHEBI:456216"/>
        <dbReference type="EC" id="2.7.4.6"/>
    </reaction>
</comment>
<evidence type="ECO:0000256" key="2">
    <source>
        <dbReference type="ARBA" id="ARBA00000937"/>
    </source>
</evidence>
<evidence type="ECO:0008006" key="4">
    <source>
        <dbReference type="Google" id="ProtNLM"/>
    </source>
</evidence>
<dbReference type="AlphaFoldDB" id="A0A7S0RKB8"/>
<comment type="catalytic activity">
    <reaction evidence="2">
        <text>a ribonucleoside 5'-diphosphate + ATP = a ribonucleoside 5'-triphosphate + ADP</text>
        <dbReference type="Rhea" id="RHEA:18113"/>
        <dbReference type="ChEBI" id="CHEBI:30616"/>
        <dbReference type="ChEBI" id="CHEBI:57930"/>
        <dbReference type="ChEBI" id="CHEBI:61557"/>
        <dbReference type="ChEBI" id="CHEBI:456216"/>
        <dbReference type="EC" id="2.7.4.6"/>
    </reaction>
</comment>
<accession>A0A7S0RKB8</accession>
<dbReference type="EMBL" id="HBFA01029392">
    <property type="protein sequence ID" value="CAD8680030.1"/>
    <property type="molecule type" value="Transcribed_RNA"/>
</dbReference>
<reference evidence="3" key="1">
    <citation type="submission" date="2021-01" db="EMBL/GenBank/DDBJ databases">
        <authorList>
            <person name="Corre E."/>
            <person name="Pelletier E."/>
            <person name="Niang G."/>
            <person name="Scheremetjew M."/>
            <person name="Finn R."/>
            <person name="Kale V."/>
            <person name="Holt S."/>
            <person name="Cochrane G."/>
            <person name="Meng A."/>
            <person name="Brown T."/>
            <person name="Cohen L."/>
        </authorList>
    </citation>
    <scope>NUCLEOTIDE SEQUENCE</scope>
    <source>
        <strain evidence="3">CCMP722</strain>
    </source>
</reference>